<sequence>MVGAARRRSVRAARPAHRGPRRAGAARPASRRPHPSGAAGDYAASRGRGTHGGRAGEHLCRPGRIGGRLVRIVQLANFYTPASGGLRTCVDEIGRGYTVAGHERVLVVPGPADNDEQTPAGRRITVRSPKFGAAGYHVLTARRTRVVLDRLYPDVLECSDKLSVRWLAPWARRTGVPLVLFSHERIDAILRSRVPRGFPLAAAADLANRRLCVRAEKVVVTSNFATAEFDRIGATNVRRIPLGVDLTTFRPTESDSAADVVRLVLVSRLSREKRAERAIEAVRELRAAGIHCRLTVIGDGPLRPRMERLAAGLPVDFRGHLTDRATMAALVADADIAVFPSPAETFGLAVLEALACGTPVVVPEAGAAGELVGAPGSGVVSDGSPRGLAAGVRELLEVPAPQRRIAARTAAERFPWSATVAGMLALYADYESPSRTA</sequence>
<reference evidence="5 6" key="1">
    <citation type="journal article" date="2019" name="ACS Chem. Biol.">
        <title>Identification and Mobilization of a Cryptic Antibiotic Biosynthesis Gene Locus from a Human-Pathogenic Nocardia Isolate.</title>
        <authorList>
            <person name="Herisse M."/>
            <person name="Ishida K."/>
            <person name="Porter J.L."/>
            <person name="Howden B."/>
            <person name="Hertweck C."/>
            <person name="Stinear T.P."/>
            <person name="Pidot S.J."/>
        </authorList>
    </citation>
    <scope>NUCLEOTIDE SEQUENCE [LARGE SCALE GENOMIC DNA]</scope>
    <source>
        <strain evidence="5 6">AUSMDU00012717</strain>
    </source>
</reference>
<dbReference type="GO" id="GO:1903509">
    <property type="term" value="P:liposaccharide metabolic process"/>
    <property type="evidence" value="ECO:0007669"/>
    <property type="project" value="UniProtKB-ARBA"/>
</dbReference>
<evidence type="ECO:0000259" key="4">
    <source>
        <dbReference type="Pfam" id="PF13439"/>
    </source>
</evidence>
<dbReference type="Pfam" id="PF13692">
    <property type="entry name" value="Glyco_trans_1_4"/>
    <property type="match status" value="1"/>
</dbReference>
<dbReference type="EMBL" id="CP046172">
    <property type="protein sequence ID" value="QIS10835.1"/>
    <property type="molecule type" value="Genomic_DNA"/>
</dbReference>
<protein>
    <submittedName>
        <fullName evidence="5">Glycosyltransferase</fullName>
    </submittedName>
</protein>
<dbReference type="KEGG" id="nah:F5544_14755"/>
<dbReference type="Pfam" id="PF13439">
    <property type="entry name" value="Glyco_transf_4"/>
    <property type="match status" value="1"/>
</dbReference>
<dbReference type="Gene3D" id="3.40.50.2000">
    <property type="entry name" value="Glycogen Phosphorylase B"/>
    <property type="match status" value="2"/>
</dbReference>
<organism evidence="5 6">
    <name type="scientific">Nocardia arthritidis</name>
    <dbReference type="NCBI Taxonomy" id="228602"/>
    <lineage>
        <taxon>Bacteria</taxon>
        <taxon>Bacillati</taxon>
        <taxon>Actinomycetota</taxon>
        <taxon>Actinomycetes</taxon>
        <taxon>Mycobacteriales</taxon>
        <taxon>Nocardiaceae</taxon>
        <taxon>Nocardia</taxon>
    </lineage>
</organism>
<evidence type="ECO:0000256" key="1">
    <source>
        <dbReference type="ARBA" id="ARBA00022676"/>
    </source>
</evidence>
<dbReference type="GO" id="GO:1901137">
    <property type="term" value="P:carbohydrate derivative biosynthetic process"/>
    <property type="evidence" value="ECO:0007669"/>
    <property type="project" value="UniProtKB-ARBA"/>
</dbReference>
<proteinExistence type="predicted"/>
<accession>A0A6G9YC32</accession>
<dbReference type="InterPro" id="IPR028098">
    <property type="entry name" value="Glyco_trans_4-like_N"/>
</dbReference>
<dbReference type="AlphaFoldDB" id="A0A6G9YC32"/>
<dbReference type="Proteomes" id="UP000503540">
    <property type="component" value="Chromosome"/>
</dbReference>
<evidence type="ECO:0000256" key="2">
    <source>
        <dbReference type="ARBA" id="ARBA00022679"/>
    </source>
</evidence>
<keyword evidence="6" id="KW-1185">Reference proteome</keyword>
<name>A0A6G9YC32_9NOCA</name>
<keyword evidence="2 5" id="KW-0808">Transferase</keyword>
<evidence type="ECO:0000256" key="3">
    <source>
        <dbReference type="SAM" id="MobiDB-lite"/>
    </source>
</evidence>
<dbReference type="InterPro" id="IPR050194">
    <property type="entry name" value="Glycosyltransferase_grp1"/>
</dbReference>
<feature type="region of interest" description="Disordered" evidence="3">
    <location>
        <begin position="1"/>
        <end position="59"/>
    </location>
</feature>
<evidence type="ECO:0000313" key="6">
    <source>
        <dbReference type="Proteomes" id="UP000503540"/>
    </source>
</evidence>
<dbReference type="SUPFAM" id="SSF53756">
    <property type="entry name" value="UDP-Glycosyltransferase/glycogen phosphorylase"/>
    <property type="match status" value="1"/>
</dbReference>
<gene>
    <name evidence="5" type="ORF">F5544_14755</name>
</gene>
<feature type="compositionally biased region" description="Basic residues" evidence="3">
    <location>
        <begin position="1"/>
        <end position="21"/>
    </location>
</feature>
<feature type="domain" description="Glycosyltransferase subfamily 4-like N-terminal" evidence="4">
    <location>
        <begin position="84"/>
        <end position="247"/>
    </location>
</feature>
<dbReference type="PANTHER" id="PTHR45947:SF3">
    <property type="entry name" value="SULFOQUINOVOSYL TRANSFERASE SQD2"/>
    <property type="match status" value="1"/>
</dbReference>
<dbReference type="PANTHER" id="PTHR45947">
    <property type="entry name" value="SULFOQUINOVOSYL TRANSFERASE SQD2"/>
    <property type="match status" value="1"/>
</dbReference>
<dbReference type="GO" id="GO:0016757">
    <property type="term" value="F:glycosyltransferase activity"/>
    <property type="evidence" value="ECO:0007669"/>
    <property type="project" value="UniProtKB-KW"/>
</dbReference>
<keyword evidence="1" id="KW-0328">Glycosyltransferase</keyword>
<evidence type="ECO:0000313" key="5">
    <source>
        <dbReference type="EMBL" id="QIS10835.1"/>
    </source>
</evidence>